<dbReference type="AlphaFoldDB" id="A0A425XX55"/>
<dbReference type="Proteomes" id="UP000285794">
    <property type="component" value="Unassembled WGS sequence"/>
</dbReference>
<sequence>MDKLVTLAEFGNAIEVKYNLLKDMLDQAGIKYVVINENARNVEPMLMTPSNIAIEIKILESDLERALKLLESIL</sequence>
<dbReference type="Pfam" id="PF09413">
    <property type="entry name" value="DUF2007"/>
    <property type="match status" value="1"/>
</dbReference>
<keyword evidence="3" id="KW-1185">Reference proteome</keyword>
<evidence type="ECO:0000313" key="2">
    <source>
        <dbReference type="EMBL" id="RRG19235.1"/>
    </source>
</evidence>
<evidence type="ECO:0000313" key="3">
    <source>
        <dbReference type="Proteomes" id="UP000285794"/>
    </source>
</evidence>
<dbReference type="RefSeq" id="WP_125031945.1">
    <property type="nucleotide sequence ID" value="NZ_JAPXVP010000020.1"/>
</dbReference>
<protein>
    <recommendedName>
        <fullName evidence="1">DUF2007 domain-containing protein</fullName>
    </recommendedName>
</protein>
<dbReference type="EMBL" id="QQWG01000023">
    <property type="protein sequence ID" value="RRG19235.1"/>
    <property type="molecule type" value="Genomic_DNA"/>
</dbReference>
<organism evidence="2 3">
    <name type="scientific">Ancylomarina euxinus</name>
    <dbReference type="NCBI Taxonomy" id="2283627"/>
    <lineage>
        <taxon>Bacteria</taxon>
        <taxon>Pseudomonadati</taxon>
        <taxon>Bacteroidota</taxon>
        <taxon>Bacteroidia</taxon>
        <taxon>Marinilabiliales</taxon>
        <taxon>Marinifilaceae</taxon>
        <taxon>Ancylomarina</taxon>
    </lineage>
</organism>
<dbReference type="InterPro" id="IPR011322">
    <property type="entry name" value="N-reg_PII-like_a/b"/>
</dbReference>
<evidence type="ECO:0000259" key="1">
    <source>
        <dbReference type="Pfam" id="PF09413"/>
    </source>
</evidence>
<name>A0A425XX55_9BACT</name>
<dbReference type="OrthoDB" id="1122619at2"/>
<gene>
    <name evidence="2" type="ORF">DWB61_16230</name>
</gene>
<proteinExistence type="predicted"/>
<comment type="caution">
    <text evidence="2">The sequence shown here is derived from an EMBL/GenBank/DDBJ whole genome shotgun (WGS) entry which is preliminary data.</text>
</comment>
<dbReference type="InterPro" id="IPR018551">
    <property type="entry name" value="DUF2007"/>
</dbReference>
<dbReference type="Gene3D" id="3.30.70.790">
    <property type="entry name" value="UreE, C-terminal domain"/>
    <property type="match status" value="1"/>
</dbReference>
<feature type="domain" description="DUF2007" evidence="1">
    <location>
        <begin position="6"/>
        <end position="72"/>
    </location>
</feature>
<accession>A0A425XX55</accession>
<dbReference type="SUPFAM" id="SSF54913">
    <property type="entry name" value="GlnB-like"/>
    <property type="match status" value="1"/>
</dbReference>
<reference evidence="2 3" key="1">
    <citation type="submission" date="2018-07" db="EMBL/GenBank/DDBJ databases">
        <title>Draft genome sequence of Ancylomarina sp. M1P.</title>
        <authorList>
            <person name="Yadav S."/>
            <person name="Villanueva L."/>
            <person name="Damste J.S.S."/>
        </authorList>
    </citation>
    <scope>NUCLEOTIDE SEQUENCE [LARGE SCALE GENOMIC DNA]</scope>
    <source>
        <strain evidence="2 3">M1P</strain>
    </source>
</reference>